<feature type="signal peptide" evidence="1">
    <location>
        <begin position="1"/>
        <end position="23"/>
    </location>
</feature>
<feature type="chain" id="PRO_5025619697" evidence="1">
    <location>
        <begin position="24"/>
        <end position="107"/>
    </location>
</feature>
<evidence type="ECO:0000313" key="3">
    <source>
        <dbReference type="Proteomes" id="UP000305131"/>
    </source>
</evidence>
<organism evidence="2 3">
    <name type="scientific">Xanthobacter autotrophicus</name>
    <dbReference type="NCBI Taxonomy" id="280"/>
    <lineage>
        <taxon>Bacteria</taxon>
        <taxon>Pseudomonadati</taxon>
        <taxon>Pseudomonadota</taxon>
        <taxon>Alphaproteobacteria</taxon>
        <taxon>Hyphomicrobiales</taxon>
        <taxon>Xanthobacteraceae</taxon>
        <taxon>Xanthobacter</taxon>
    </lineage>
</organism>
<dbReference type="GO" id="GO:0020037">
    <property type="term" value="F:heme binding"/>
    <property type="evidence" value="ECO:0007669"/>
    <property type="project" value="InterPro"/>
</dbReference>
<gene>
    <name evidence="2" type="ORF">FBQ73_09670</name>
</gene>
<evidence type="ECO:0000313" key="2">
    <source>
        <dbReference type="EMBL" id="TLX42921.1"/>
    </source>
</evidence>
<reference evidence="2 3" key="1">
    <citation type="submission" date="2019-05" db="EMBL/GenBank/DDBJ databases">
        <authorList>
            <person name="Zhou X."/>
        </authorList>
    </citation>
    <scope>NUCLEOTIDE SEQUENCE [LARGE SCALE GENOMIC DNA]</scope>
    <source>
        <strain evidence="2 3">DSM 432</strain>
    </source>
</reference>
<sequence>MKKCLKSLAMAVAIAGTVTGPLAGLASAKPLTYELPEETSVFKPGPGIEAAENNCAACHSADYITTQPPHMGRPFWEAEVHKMISAYHAPIDDTDAKAIVDYLAATY</sequence>
<dbReference type="SUPFAM" id="SSF46626">
    <property type="entry name" value="Cytochrome c"/>
    <property type="match status" value="1"/>
</dbReference>
<proteinExistence type="predicted"/>
<dbReference type="InterPro" id="IPR036909">
    <property type="entry name" value="Cyt_c-like_dom_sf"/>
</dbReference>
<dbReference type="AlphaFoldDB" id="A0A6C1KGJ3"/>
<dbReference type="Proteomes" id="UP000305131">
    <property type="component" value="Unassembled WGS sequence"/>
</dbReference>
<name>A0A6C1KGJ3_XANAU</name>
<dbReference type="RefSeq" id="WP_138399280.1">
    <property type="nucleotide sequence ID" value="NZ_JBAFVI010000002.1"/>
</dbReference>
<keyword evidence="1" id="KW-0732">Signal</keyword>
<comment type="caution">
    <text evidence="2">The sequence shown here is derived from an EMBL/GenBank/DDBJ whole genome shotgun (WGS) entry which is preliminary data.</text>
</comment>
<protein>
    <submittedName>
        <fullName evidence="2">Cytochrome c</fullName>
    </submittedName>
</protein>
<dbReference type="Gene3D" id="1.10.760.10">
    <property type="entry name" value="Cytochrome c-like domain"/>
    <property type="match status" value="1"/>
</dbReference>
<evidence type="ECO:0000256" key="1">
    <source>
        <dbReference type="SAM" id="SignalP"/>
    </source>
</evidence>
<dbReference type="GO" id="GO:0009055">
    <property type="term" value="F:electron transfer activity"/>
    <property type="evidence" value="ECO:0007669"/>
    <property type="project" value="InterPro"/>
</dbReference>
<accession>A0A6C1KGJ3</accession>
<dbReference type="OrthoDB" id="9789237at2"/>
<dbReference type="EMBL" id="VAUP01000022">
    <property type="protein sequence ID" value="TLX42921.1"/>
    <property type="molecule type" value="Genomic_DNA"/>
</dbReference>
<dbReference type="GeneID" id="95773719"/>